<evidence type="ECO:0000256" key="1">
    <source>
        <dbReference type="SAM" id="MobiDB-lite"/>
    </source>
</evidence>
<protein>
    <submittedName>
        <fullName evidence="2">Uncharacterized protein</fullName>
    </submittedName>
</protein>
<dbReference type="EMBL" id="JADBGQ010000007">
    <property type="protein sequence ID" value="KAG5388683.1"/>
    <property type="molecule type" value="Genomic_DNA"/>
</dbReference>
<reference evidence="2 3" key="1">
    <citation type="submission" date="2021-03" db="EMBL/GenBank/DDBJ databases">
        <authorList>
            <person name="King G.J."/>
            <person name="Bancroft I."/>
            <person name="Baten A."/>
            <person name="Bloomfield J."/>
            <person name="Borpatragohain P."/>
            <person name="He Z."/>
            <person name="Irish N."/>
            <person name="Irwin J."/>
            <person name="Liu K."/>
            <person name="Mauleon R.P."/>
            <person name="Moore J."/>
            <person name="Morris R."/>
            <person name="Ostergaard L."/>
            <person name="Wang B."/>
            <person name="Wells R."/>
        </authorList>
    </citation>
    <scope>NUCLEOTIDE SEQUENCE [LARGE SCALE GENOMIC DNA]</scope>
    <source>
        <strain evidence="2">R-o-18</strain>
        <tissue evidence="2">Leaf</tissue>
    </source>
</reference>
<name>A0ABQ7LQ30_BRACM</name>
<feature type="region of interest" description="Disordered" evidence="1">
    <location>
        <begin position="1"/>
        <end position="53"/>
    </location>
</feature>
<accession>A0ABQ7LQ30</accession>
<feature type="compositionally biased region" description="Basic and acidic residues" evidence="1">
    <location>
        <begin position="461"/>
        <end position="471"/>
    </location>
</feature>
<evidence type="ECO:0000313" key="2">
    <source>
        <dbReference type="EMBL" id="KAG5388683.1"/>
    </source>
</evidence>
<feature type="compositionally biased region" description="Basic and acidic residues" evidence="1">
    <location>
        <begin position="36"/>
        <end position="46"/>
    </location>
</feature>
<gene>
    <name evidence="2" type="primary">A08g504640.1_BraROA</name>
    <name evidence="2" type="ORF">IGI04_030224</name>
</gene>
<feature type="region of interest" description="Disordered" evidence="1">
    <location>
        <begin position="77"/>
        <end position="99"/>
    </location>
</feature>
<feature type="region of interest" description="Disordered" evidence="1">
    <location>
        <begin position="459"/>
        <end position="486"/>
    </location>
</feature>
<dbReference type="Proteomes" id="UP000823674">
    <property type="component" value="Chromosome A08"/>
</dbReference>
<evidence type="ECO:0000313" key="3">
    <source>
        <dbReference type="Proteomes" id="UP000823674"/>
    </source>
</evidence>
<sequence length="663" mass="75495">MGTRSQLEPVLSRLGDELVSLGRRDDRQHKPALQPEKSEPEPEKWPRPSRRRNLSYHLGRKTYSFLRKIFTEERIETSDESSKQVVTQRPSVRPARSLRSDRASVSLGRYIATGLEPKFGHCIATRLFRTSIRHQSMHSRQTFKCYLPKTVASSVHVFRYFKSSIKLRGLETAEIGRRPKRGLKHDSRPILRFLNQKPVNHSTVYAWSARKDKCQVSADKYGTATQLGLAILGFLELGISPTALEPRLIPCYIRVLWEIRVFLVSLFKWKSTVRISVLTTVRALGRWSGSGSMAGCEIRPSWAKSRRLGAWVGLMTDPKPSQKGRRDASGRKGTTLDRWCPFASKSCLFVGQDLPPQKNVGRKKERKREFRPRERPSVVVLCSGDSDRLGTNSGQEWEIKTRRRAWRTQTWFTRYVMGRGSIRPNGRSMRPHHGSARFLSPIRLSLSALAEHNQTASLDTGRLDGRSDRTKTGRLGRTVGNDPKGNELSRVMSVQRYEIPKVTNIKRYEDQEVRMAKGCMFQTVSFGTGYDRSLWISLWLPSGLGLRLTRLIGSRPKAGSGKGVRWAIEPDSIGRSHLDSIRLDGLVFGDDLDLFVCSVYLFWTIYLILSQGVELRMVLVKPRSREGSVSERLCNVWVDDARDELVIVYETVKKLCIGSHVSK</sequence>
<comment type="caution">
    <text evidence="2">The sequence shown here is derived from an EMBL/GenBank/DDBJ whole genome shotgun (WGS) entry which is preliminary data.</text>
</comment>
<keyword evidence="3" id="KW-1185">Reference proteome</keyword>
<organism evidence="2 3">
    <name type="scientific">Brassica rapa subsp. trilocularis</name>
    <dbReference type="NCBI Taxonomy" id="1813537"/>
    <lineage>
        <taxon>Eukaryota</taxon>
        <taxon>Viridiplantae</taxon>
        <taxon>Streptophyta</taxon>
        <taxon>Embryophyta</taxon>
        <taxon>Tracheophyta</taxon>
        <taxon>Spermatophyta</taxon>
        <taxon>Magnoliopsida</taxon>
        <taxon>eudicotyledons</taxon>
        <taxon>Gunneridae</taxon>
        <taxon>Pentapetalae</taxon>
        <taxon>rosids</taxon>
        <taxon>malvids</taxon>
        <taxon>Brassicales</taxon>
        <taxon>Brassicaceae</taxon>
        <taxon>Brassiceae</taxon>
        <taxon>Brassica</taxon>
    </lineage>
</organism>
<proteinExistence type="predicted"/>